<feature type="domain" description="ABC transmembrane type-1" evidence="8">
    <location>
        <begin position="138"/>
        <end position="280"/>
    </location>
</feature>
<dbReference type="SUPFAM" id="SSF161098">
    <property type="entry name" value="MetI-like"/>
    <property type="match status" value="1"/>
</dbReference>
<dbReference type="CDD" id="cd06261">
    <property type="entry name" value="TM_PBP2"/>
    <property type="match status" value="1"/>
</dbReference>
<accession>A0ABY4G3T4</accession>
<proteinExistence type="inferred from homology"/>
<evidence type="ECO:0000256" key="3">
    <source>
        <dbReference type="ARBA" id="ARBA00022475"/>
    </source>
</evidence>
<feature type="transmembrane region" description="Helical" evidence="7">
    <location>
        <begin position="138"/>
        <end position="156"/>
    </location>
</feature>
<dbReference type="Gene3D" id="1.10.3720.10">
    <property type="entry name" value="MetI-like"/>
    <property type="match status" value="1"/>
</dbReference>
<evidence type="ECO:0000256" key="7">
    <source>
        <dbReference type="RuleBase" id="RU363032"/>
    </source>
</evidence>
<feature type="transmembrane region" description="Helical" evidence="7">
    <location>
        <begin position="189"/>
        <end position="210"/>
    </location>
</feature>
<keyword evidence="4 7" id="KW-0812">Transmembrane</keyword>
<comment type="similarity">
    <text evidence="7">Belongs to the binding-protein-dependent transport system permease family.</text>
</comment>
<dbReference type="InterPro" id="IPR050366">
    <property type="entry name" value="BP-dependent_transpt_permease"/>
</dbReference>
<dbReference type="PROSITE" id="PS50928">
    <property type="entry name" value="ABC_TM1"/>
    <property type="match status" value="1"/>
</dbReference>
<dbReference type="Proteomes" id="UP000830401">
    <property type="component" value="Chromosome"/>
</dbReference>
<evidence type="ECO:0000256" key="1">
    <source>
        <dbReference type="ARBA" id="ARBA00004651"/>
    </source>
</evidence>
<keyword evidence="3" id="KW-1003">Cell membrane</keyword>
<feature type="transmembrane region" description="Helical" evidence="7">
    <location>
        <begin position="112"/>
        <end position="132"/>
    </location>
</feature>
<dbReference type="PANTHER" id="PTHR43386:SF1">
    <property type="entry name" value="D,D-DIPEPTIDE TRANSPORT SYSTEM PERMEASE PROTEIN DDPC-RELATED"/>
    <property type="match status" value="1"/>
</dbReference>
<evidence type="ECO:0000259" key="8">
    <source>
        <dbReference type="PROSITE" id="PS50928"/>
    </source>
</evidence>
<evidence type="ECO:0000256" key="2">
    <source>
        <dbReference type="ARBA" id="ARBA00022448"/>
    </source>
</evidence>
<keyword evidence="6 7" id="KW-0472">Membrane</keyword>
<name>A0ABY4G3T4_9BACT</name>
<dbReference type="RefSeq" id="WP_245119514.1">
    <property type="nucleotide sequence ID" value="NZ_CP095061.1"/>
</dbReference>
<keyword evidence="5 7" id="KW-1133">Transmembrane helix</keyword>
<gene>
    <name evidence="9" type="ORF">MUN86_18460</name>
</gene>
<evidence type="ECO:0000256" key="5">
    <source>
        <dbReference type="ARBA" id="ARBA00022989"/>
    </source>
</evidence>
<dbReference type="InterPro" id="IPR035906">
    <property type="entry name" value="MetI-like_sf"/>
</dbReference>
<feature type="transmembrane region" description="Helical" evidence="7">
    <location>
        <begin position="79"/>
        <end position="100"/>
    </location>
</feature>
<keyword evidence="10" id="KW-1185">Reference proteome</keyword>
<evidence type="ECO:0000313" key="10">
    <source>
        <dbReference type="Proteomes" id="UP000830401"/>
    </source>
</evidence>
<dbReference type="PANTHER" id="PTHR43386">
    <property type="entry name" value="OLIGOPEPTIDE TRANSPORT SYSTEM PERMEASE PROTEIN APPC"/>
    <property type="match status" value="1"/>
</dbReference>
<feature type="transmembrane region" description="Helical" evidence="7">
    <location>
        <begin position="250"/>
        <end position="272"/>
    </location>
</feature>
<keyword evidence="2 7" id="KW-0813">Transport</keyword>
<protein>
    <submittedName>
        <fullName evidence="9">ABC transporter permease</fullName>
    </submittedName>
</protein>
<reference evidence="9" key="1">
    <citation type="submission" date="2022-04" db="EMBL/GenBank/DDBJ databases">
        <title>Hymenobacter sp. isolated from the air.</title>
        <authorList>
            <person name="Won M."/>
            <person name="Lee C.-M."/>
            <person name="Woen H.-Y."/>
            <person name="Kwon S.-W."/>
        </authorList>
    </citation>
    <scope>NUCLEOTIDE SEQUENCE</scope>
    <source>
        <strain evidence="9">5420S-77</strain>
    </source>
</reference>
<comment type="subcellular location">
    <subcellularLocation>
        <location evidence="1 7">Cell membrane</location>
        <topology evidence="1 7">Multi-pass membrane protein</topology>
    </subcellularLocation>
</comment>
<organism evidence="9 10">
    <name type="scientific">Hymenobacter volaticus</name>
    <dbReference type="NCBI Taxonomy" id="2932254"/>
    <lineage>
        <taxon>Bacteria</taxon>
        <taxon>Pseudomonadati</taxon>
        <taxon>Bacteroidota</taxon>
        <taxon>Cytophagia</taxon>
        <taxon>Cytophagales</taxon>
        <taxon>Hymenobacteraceae</taxon>
        <taxon>Hymenobacter</taxon>
    </lineage>
</organism>
<sequence>MTSRPYWIKELSWQQRLAAVWLLALCVAAVFAGLLPESMLAPDLQISNAPPLTPGHWLGTDQLGQDVTAALIYGARTTLLISLPAAGLATSLGTSIGLLVGYWGNTRLHFALAYWIAASCAVLGFVLLGTRQAGIQEAWWLLLLSGATVLLGKLLARFSCMRRSIALPLDWLMQAAITLLAAIPRLLLILTVAAAFEVTPLSLVLLLAFTSWTQSGRLVRAEVHRVRQLPYFEAARAAGLPARRIMRYHLLPNTLQPIVTSLPLSIAAFIVLETTLSFLG</sequence>
<evidence type="ECO:0000256" key="4">
    <source>
        <dbReference type="ARBA" id="ARBA00022692"/>
    </source>
</evidence>
<evidence type="ECO:0000313" key="9">
    <source>
        <dbReference type="EMBL" id="UOQ65507.1"/>
    </source>
</evidence>
<dbReference type="InterPro" id="IPR000515">
    <property type="entry name" value="MetI-like"/>
</dbReference>
<evidence type="ECO:0000256" key="6">
    <source>
        <dbReference type="ARBA" id="ARBA00023136"/>
    </source>
</evidence>
<dbReference type="EMBL" id="CP095061">
    <property type="protein sequence ID" value="UOQ65507.1"/>
    <property type="molecule type" value="Genomic_DNA"/>
</dbReference>
<dbReference type="Pfam" id="PF00528">
    <property type="entry name" value="BPD_transp_1"/>
    <property type="match status" value="1"/>
</dbReference>